<dbReference type="EMBL" id="CAKKTJ010000327">
    <property type="protein sequence ID" value="CAH0481279.1"/>
    <property type="molecule type" value="Genomic_DNA"/>
</dbReference>
<sequence length="658" mass="73760">MDLSMILSPAFEEEEHAAMSPTLRMINHKWRSDELQCAVAILQDFRQLRGESYKNAQHDIRGNGGVQYVTTHKHEEGDNIHAQSIACPDNTVQVVAAREDGMEIENARGQRQQFHTDSVSKLDLLVQADAIIKHHLPKTLSSHKDDASQHLRSGVWSCAEEKYAAALVAYFLEGLLDLPEGSTLRKFVAEKLRCNRRRVSMKLSTGSLAGQKIQRKIGASIFVAANPPPSDQQRQEINQELERLWRASLNSELWNNVYNEDGGEGHAPSQPRLLAVQEESKGDGNCRCLNKFTQRNHKKKLEFVPKRGIPRIIRTGFESPEEEEFVTTMFEFFMDGSLDLPEGTTLVRYLCQQLGCTPMQLSMKLAPRRVGEHKFPNNVGHIRYVRKATGDALPGSSNDNHFSEEVFEMESRITELRLAREEAHKSAHCPIASHIKRERKSSTAGGSSKGTANVASTTSDSFVCFFQRSGPWSHDEEVYAAALIDCFLKGVLEIAEGTTLRAFLSSRLCCNPMRISKKLASECIAEIRIPKKLRSSTYVRNVEVTPEEQSEAEGVLNDLQRVYMCSSTAKQNNILGLKRSRRSQDPRPRPFATTIATDSDATGSDPDACKRSPIKRQKRAKFHTLAQEKRKQRCQMPHTSLARTCCTGNTKAIIGLGV</sequence>
<evidence type="ECO:0000313" key="3">
    <source>
        <dbReference type="EMBL" id="CAH0521710.1"/>
    </source>
</evidence>
<reference evidence="2 4" key="1">
    <citation type="submission" date="2021-11" db="EMBL/GenBank/DDBJ databases">
        <authorList>
            <person name="Islam A."/>
            <person name="Islam S."/>
            <person name="Flora M.S."/>
            <person name="Rahman M."/>
            <person name="Ziaur R.M."/>
            <person name="Epstein J.H."/>
            <person name="Hassan M."/>
            <person name="Klassen M."/>
            <person name="Woodard K."/>
            <person name="Webb A."/>
            <person name="Webby R.J."/>
            <person name="El Zowalaty M.E."/>
        </authorList>
    </citation>
    <scope>NUCLEOTIDE SEQUENCE</scope>
    <source>
        <strain evidence="3">Pbs1</strain>
        <strain evidence="2">Pbs3</strain>
    </source>
</reference>
<dbReference type="EMBL" id="CAKLCB010000382">
    <property type="protein sequence ID" value="CAH0521710.1"/>
    <property type="molecule type" value="Genomic_DNA"/>
</dbReference>
<feature type="region of interest" description="Disordered" evidence="1">
    <location>
        <begin position="577"/>
        <end position="621"/>
    </location>
</feature>
<dbReference type="PANTHER" id="PTHR35213:SF3">
    <property type="entry name" value="MYB-LIKE DOMAIN-CONTAINING PROTEIN"/>
    <property type="match status" value="1"/>
</dbReference>
<dbReference type="AlphaFoldDB" id="A0AAU9L5S3"/>
<feature type="region of interest" description="Disordered" evidence="1">
    <location>
        <begin position="436"/>
        <end position="455"/>
    </location>
</feature>
<feature type="compositionally biased region" description="Low complexity" evidence="1">
    <location>
        <begin position="442"/>
        <end position="452"/>
    </location>
</feature>
<feature type="compositionally biased region" description="Basic residues" evidence="1">
    <location>
        <begin position="612"/>
        <end position="621"/>
    </location>
</feature>
<accession>A0AAU9L5S3</accession>
<dbReference type="Proteomes" id="UP001158986">
    <property type="component" value="Unassembled WGS sequence"/>
</dbReference>
<evidence type="ECO:0000313" key="2">
    <source>
        <dbReference type="EMBL" id="CAH0481279.1"/>
    </source>
</evidence>
<evidence type="ECO:0000256" key="1">
    <source>
        <dbReference type="SAM" id="MobiDB-lite"/>
    </source>
</evidence>
<dbReference type="Proteomes" id="UP001160483">
    <property type="component" value="Unassembled WGS sequence"/>
</dbReference>
<dbReference type="PANTHER" id="PTHR35213">
    <property type="entry name" value="RING-TYPE DOMAIN-CONTAINING PROTEIN-RELATED"/>
    <property type="match status" value="1"/>
</dbReference>
<gene>
    <name evidence="3" type="ORF">PBS001_LOCUS8153</name>
    <name evidence="2" type="ORF">PBS003_LOCUS7885</name>
</gene>
<evidence type="ECO:0000313" key="4">
    <source>
        <dbReference type="Proteomes" id="UP001158986"/>
    </source>
</evidence>
<organism evidence="2 5">
    <name type="scientific">Peronospora belbahrii</name>
    <dbReference type="NCBI Taxonomy" id="622444"/>
    <lineage>
        <taxon>Eukaryota</taxon>
        <taxon>Sar</taxon>
        <taxon>Stramenopiles</taxon>
        <taxon>Oomycota</taxon>
        <taxon>Peronosporomycetes</taxon>
        <taxon>Peronosporales</taxon>
        <taxon>Peronosporaceae</taxon>
        <taxon>Peronospora</taxon>
    </lineage>
</organism>
<protein>
    <submittedName>
        <fullName evidence="2">Uncharacterized protein</fullName>
    </submittedName>
</protein>
<keyword evidence="4" id="KW-1185">Reference proteome</keyword>
<comment type="caution">
    <text evidence="2">The sequence shown here is derived from an EMBL/GenBank/DDBJ whole genome shotgun (WGS) entry which is preliminary data.</text>
</comment>
<proteinExistence type="predicted"/>
<name>A0AAU9L5S3_9STRA</name>
<evidence type="ECO:0000313" key="5">
    <source>
        <dbReference type="Proteomes" id="UP001160483"/>
    </source>
</evidence>